<proteinExistence type="predicted"/>
<organism evidence="1 2">
    <name type="scientific">Monoglobus pectinilyticus</name>
    <dbReference type="NCBI Taxonomy" id="1981510"/>
    <lineage>
        <taxon>Bacteria</taxon>
        <taxon>Bacillati</taxon>
        <taxon>Bacillota</taxon>
        <taxon>Clostridia</taxon>
        <taxon>Monoglobales</taxon>
        <taxon>Monoglobaceae</taxon>
        <taxon>Monoglobus</taxon>
    </lineage>
</organism>
<dbReference type="Proteomes" id="UP000235589">
    <property type="component" value="Chromosome"/>
</dbReference>
<dbReference type="GeneID" id="98061891"/>
<evidence type="ECO:0008006" key="3">
    <source>
        <dbReference type="Google" id="ProtNLM"/>
    </source>
</evidence>
<name>A0A2K9P049_9FIRM</name>
<dbReference type="OrthoDB" id="1864213at2"/>
<sequence length="223" mass="25973">MKKFICGLLIGVIISSLVGAYAVNHIYDNPYPIYVNGEPKQIQGYNIDGYSYFKLRDIAQATNKFDVNFRNNNVIINTSSQYSGEEPNNIVYYDFYKCSWLPDYGAYIGIDYKDFIENNGVSDNYIYFYPYDENHINGYINLLVNCGFTLDYLNEDLSIYRKNENSYSVVYKEGTPVLKKDGNYVTIEKKEPGGELEIEAMINKSPYDTIQILQQFNDKWLWF</sequence>
<dbReference type="KEGG" id="mpec:B9O19_00467"/>
<accession>A0A2K9P049</accession>
<dbReference type="AlphaFoldDB" id="A0A2K9P049"/>
<keyword evidence="2" id="KW-1185">Reference proteome</keyword>
<evidence type="ECO:0000313" key="1">
    <source>
        <dbReference type="EMBL" id="AUO18650.1"/>
    </source>
</evidence>
<protein>
    <recommendedName>
        <fullName evidence="3">Copper amine oxidase-like domain-containing protein</fullName>
    </recommendedName>
</protein>
<dbReference type="EMBL" id="CP020991">
    <property type="protein sequence ID" value="AUO18650.1"/>
    <property type="molecule type" value="Genomic_DNA"/>
</dbReference>
<gene>
    <name evidence="1" type="ORF">B9O19_00467</name>
</gene>
<evidence type="ECO:0000313" key="2">
    <source>
        <dbReference type="Proteomes" id="UP000235589"/>
    </source>
</evidence>
<reference evidence="1 2" key="1">
    <citation type="submission" date="2017-04" db="EMBL/GenBank/DDBJ databases">
        <title>Monoglobus pectinilyticus 14 draft genome.</title>
        <authorList>
            <person name="Kim C."/>
            <person name="Rosendale D.I."/>
            <person name="Kelly W.J."/>
            <person name="Tannock G.W."/>
            <person name="Patchett M.L."/>
            <person name="Jordens J.Z."/>
        </authorList>
    </citation>
    <scope>NUCLEOTIDE SEQUENCE [LARGE SCALE GENOMIC DNA]</scope>
    <source>
        <strain evidence="1 2">14</strain>
    </source>
</reference>
<dbReference type="RefSeq" id="WP_102364937.1">
    <property type="nucleotide sequence ID" value="NZ_CP020991.1"/>
</dbReference>